<evidence type="ECO:0000256" key="1">
    <source>
        <dbReference type="SAM" id="SignalP"/>
    </source>
</evidence>
<organism evidence="2">
    <name type="scientific">Sporisorium scitamineum</name>
    <dbReference type="NCBI Taxonomy" id="49012"/>
    <lineage>
        <taxon>Eukaryota</taxon>
        <taxon>Fungi</taxon>
        <taxon>Dikarya</taxon>
        <taxon>Basidiomycota</taxon>
        <taxon>Ustilaginomycotina</taxon>
        <taxon>Ustilaginomycetes</taxon>
        <taxon>Ustilaginales</taxon>
        <taxon>Ustilaginaceae</taxon>
        <taxon>Sporisorium</taxon>
    </lineage>
</organism>
<keyword evidence="1" id="KW-0732">Signal</keyword>
<sequence>MRIKCFFFAILAAALAFTLVDAGSLESTFELWRPGEDTTIFTSRLGRLLEGGRMQPSGYPTTLSLRSMSLDGVLLTTLQLSPSQLLLMSTENLFTLERRAKLPESSMSI</sequence>
<gene>
    <name evidence="2" type="ORF">SPSC_10005</name>
</gene>
<proteinExistence type="predicted"/>
<name>A0A127Z5D1_9BASI</name>
<dbReference type="AlphaFoldDB" id="A0A127Z5D1"/>
<dbReference type="EMBL" id="LK056650">
    <property type="protein sequence ID" value="CDS81894.1"/>
    <property type="molecule type" value="Genomic_DNA"/>
</dbReference>
<feature type="chain" id="PRO_5007281120" evidence="1">
    <location>
        <begin position="23"/>
        <end position="109"/>
    </location>
</feature>
<protein>
    <submittedName>
        <fullName evidence="2">Uncharcterized protein</fullName>
    </submittedName>
</protein>
<feature type="signal peptide" evidence="1">
    <location>
        <begin position="1"/>
        <end position="22"/>
    </location>
</feature>
<evidence type="ECO:0000313" key="2">
    <source>
        <dbReference type="EMBL" id="CDS81894.1"/>
    </source>
</evidence>
<reference evidence="2" key="1">
    <citation type="submission" date="2014-06" db="EMBL/GenBank/DDBJ databases">
        <authorList>
            <person name="Ju J."/>
            <person name="Zhang J."/>
        </authorList>
    </citation>
    <scope>NUCLEOTIDE SEQUENCE</scope>
    <source>
        <strain evidence="2">SscI8</strain>
    </source>
</reference>
<accession>A0A127Z5D1</accession>